<evidence type="ECO:0000313" key="2">
    <source>
        <dbReference type="EMBL" id="SVB67115.1"/>
    </source>
</evidence>
<feature type="domain" description="Xylose isomerase-like TIM barrel" evidence="1">
    <location>
        <begin position="93"/>
        <end position="253"/>
    </location>
</feature>
<dbReference type="InterPro" id="IPR050312">
    <property type="entry name" value="IolE/XylAMocC-like"/>
</dbReference>
<accession>A0A382FX26</accession>
<reference evidence="2" key="1">
    <citation type="submission" date="2018-05" db="EMBL/GenBank/DDBJ databases">
        <authorList>
            <person name="Lanie J.A."/>
            <person name="Ng W.-L."/>
            <person name="Kazmierczak K.M."/>
            <person name="Andrzejewski T.M."/>
            <person name="Davidsen T.M."/>
            <person name="Wayne K.J."/>
            <person name="Tettelin H."/>
            <person name="Glass J.I."/>
            <person name="Rusch D."/>
            <person name="Podicherti R."/>
            <person name="Tsui H.-C.T."/>
            <person name="Winkler M.E."/>
        </authorList>
    </citation>
    <scope>NUCLEOTIDE SEQUENCE</scope>
</reference>
<protein>
    <recommendedName>
        <fullName evidence="1">Xylose isomerase-like TIM barrel domain-containing protein</fullName>
    </recommendedName>
</protein>
<name>A0A382FX26_9ZZZZ</name>
<dbReference type="SUPFAM" id="SSF51658">
    <property type="entry name" value="Xylose isomerase-like"/>
    <property type="match status" value="1"/>
</dbReference>
<dbReference type="PANTHER" id="PTHR12110:SF41">
    <property type="entry name" value="INOSOSE DEHYDRATASE"/>
    <property type="match status" value="1"/>
</dbReference>
<dbReference type="InterPro" id="IPR013022">
    <property type="entry name" value="Xyl_isomerase-like_TIM-brl"/>
</dbReference>
<dbReference type="AlphaFoldDB" id="A0A382FX26"/>
<dbReference type="EMBL" id="UINC01052136">
    <property type="protein sequence ID" value="SVB67115.1"/>
    <property type="molecule type" value="Genomic_DNA"/>
</dbReference>
<dbReference type="InterPro" id="IPR036237">
    <property type="entry name" value="Xyl_isomerase-like_sf"/>
</dbReference>
<evidence type="ECO:0000259" key="1">
    <source>
        <dbReference type="Pfam" id="PF01261"/>
    </source>
</evidence>
<dbReference type="Pfam" id="PF01261">
    <property type="entry name" value="AP_endonuc_2"/>
    <property type="match status" value="1"/>
</dbReference>
<dbReference type="PANTHER" id="PTHR12110">
    <property type="entry name" value="HYDROXYPYRUVATE ISOMERASE"/>
    <property type="match status" value="1"/>
</dbReference>
<sequence>MDKKQISLQIYTARHFKPYEDIFKFLSKKGMDKVELFEVEAFNETKELMDKYNMSSPSCHFGFQNLEDPNLIIEKLKKANIQIAIVPSPSEKPGAKFSSNFDRNEEEWNEFGKELSSYVRIFEDNGLILGYHNHSFEFDPLPSGKMPIECILDHNENLKFEIDLGWVVAGKADPIFWTKKYSSKIIACHLKDFFSSDLNLINHDSQCAIGDGFIDWKTILTEIKKTDCKVFALEHDDPKDYKEYVTRSVNFLDNLEV</sequence>
<dbReference type="Gene3D" id="3.20.20.150">
    <property type="entry name" value="Divalent-metal-dependent TIM barrel enzymes"/>
    <property type="match status" value="1"/>
</dbReference>
<organism evidence="2">
    <name type="scientific">marine metagenome</name>
    <dbReference type="NCBI Taxonomy" id="408172"/>
    <lineage>
        <taxon>unclassified sequences</taxon>
        <taxon>metagenomes</taxon>
        <taxon>ecological metagenomes</taxon>
    </lineage>
</organism>
<gene>
    <name evidence="2" type="ORF">METZ01_LOCUS219969</name>
</gene>
<proteinExistence type="predicted"/>